<name>A0ABW8ABJ3_9ACTN</name>
<keyword evidence="3 7" id="KW-0378">Hydrolase</keyword>
<comment type="caution">
    <text evidence="7">The sequence shown here is derived from an EMBL/GenBank/DDBJ whole genome shotgun (WGS) entry which is preliminary data.</text>
</comment>
<reference evidence="7 8" key="1">
    <citation type="submission" date="2024-10" db="EMBL/GenBank/DDBJ databases">
        <title>The Natural Products Discovery Center: Release of the First 8490 Sequenced Strains for Exploring Actinobacteria Biosynthetic Diversity.</title>
        <authorList>
            <person name="Kalkreuter E."/>
            <person name="Kautsar S.A."/>
            <person name="Yang D."/>
            <person name="Bader C.D."/>
            <person name="Teijaro C.N."/>
            <person name="Fluegel L."/>
            <person name="Davis C.M."/>
            <person name="Simpson J.R."/>
            <person name="Lauterbach L."/>
            <person name="Steele A.D."/>
            <person name="Gui C."/>
            <person name="Meng S."/>
            <person name="Li G."/>
            <person name="Viehrig K."/>
            <person name="Ye F."/>
            <person name="Su P."/>
            <person name="Kiefer A.F."/>
            <person name="Nichols A."/>
            <person name="Cepeda A.J."/>
            <person name="Yan W."/>
            <person name="Fan B."/>
            <person name="Jiang Y."/>
            <person name="Adhikari A."/>
            <person name="Zheng C.-J."/>
            <person name="Schuster L."/>
            <person name="Cowan T.M."/>
            <person name="Smanski M.J."/>
            <person name="Chevrette M.G."/>
            <person name="De Carvalho L.P.S."/>
            <person name="Shen B."/>
        </authorList>
    </citation>
    <scope>NUCLEOTIDE SEQUENCE [LARGE SCALE GENOMIC DNA]</scope>
    <source>
        <strain evidence="7 8">NPDC049503</strain>
    </source>
</reference>
<feature type="domain" description="Peptidase S33 tripeptidyl aminopeptidase-like C-terminal" evidence="6">
    <location>
        <begin position="411"/>
        <end position="508"/>
    </location>
</feature>
<dbReference type="InterPro" id="IPR013595">
    <property type="entry name" value="Pept_S33_TAP-like_C"/>
</dbReference>
<comment type="similarity">
    <text evidence="1">Belongs to the peptidase S33 family.</text>
</comment>
<evidence type="ECO:0000256" key="4">
    <source>
        <dbReference type="SAM" id="MobiDB-lite"/>
    </source>
</evidence>
<dbReference type="Proteomes" id="UP001612928">
    <property type="component" value="Unassembled WGS sequence"/>
</dbReference>
<evidence type="ECO:0000256" key="1">
    <source>
        <dbReference type="ARBA" id="ARBA00010088"/>
    </source>
</evidence>
<dbReference type="Pfam" id="PF08386">
    <property type="entry name" value="Abhydrolase_4"/>
    <property type="match status" value="1"/>
</dbReference>
<evidence type="ECO:0000256" key="2">
    <source>
        <dbReference type="ARBA" id="ARBA00022729"/>
    </source>
</evidence>
<evidence type="ECO:0000256" key="5">
    <source>
        <dbReference type="SAM" id="SignalP"/>
    </source>
</evidence>
<sequence>MRRVKRGVRMVAAVAVLAGGVVSVEGSAAWPAAAVPARQVQGLDWGACPTTGKEAATALQAGAAATECATLRVPLDHAEPAGHAITLAVNRIRATKPRGGGHLGTLLVNPGGPGASGRSLAEHVARTLPRKVAERYDVVGFDPRGVGLSQPAMRCVDPEVYYAPPRPDAVPRAAGDERVLLDRAAAYAERCGSLWSWLLPHMTTEAIARDLDVLRAALGEERISYLGYSYGTYIGAVYATLFPHRVNRLVMDSAVDPGGVWYQANLAQNLAFDRRHRDFLAWTARNNRAYRLGTDARQTTFAWYAMRSRLRERPAGGVVGPSELDDMFTVGGYSDRVWPELAGAWSAYVRRGDARPLLAAYERHGKQDAEDENGYAVYLSVQCTDAAWPRDWTTWRTDMTRQHRRAPFMTWPNAWYNAPCAFWPAHAGTPVEVKGSPDLPPVLMLQSRGDAATPYEGALGMRERFPTARMVVDEGGNHGVSLAGNACVDRHLAAYLADGTVPARGATCAAVPEPRPAARLATGRGAGKAKGHDRRTEPRRG</sequence>
<evidence type="ECO:0000256" key="3">
    <source>
        <dbReference type="ARBA" id="ARBA00022801"/>
    </source>
</evidence>
<feature type="chain" id="PRO_5046402347" evidence="5">
    <location>
        <begin position="29"/>
        <end position="541"/>
    </location>
</feature>
<dbReference type="EMBL" id="JBITMB010000007">
    <property type="protein sequence ID" value="MFI7444144.1"/>
    <property type="molecule type" value="Genomic_DNA"/>
</dbReference>
<evidence type="ECO:0000259" key="6">
    <source>
        <dbReference type="Pfam" id="PF08386"/>
    </source>
</evidence>
<keyword evidence="8" id="KW-1185">Reference proteome</keyword>
<dbReference type="Gene3D" id="3.40.50.1820">
    <property type="entry name" value="alpha/beta hydrolase"/>
    <property type="match status" value="2"/>
</dbReference>
<accession>A0ABW8ABJ3</accession>
<dbReference type="GO" id="GO:0016787">
    <property type="term" value="F:hydrolase activity"/>
    <property type="evidence" value="ECO:0007669"/>
    <property type="project" value="UniProtKB-KW"/>
</dbReference>
<dbReference type="RefSeq" id="WP_397024361.1">
    <property type="nucleotide sequence ID" value="NZ_JBITMB010000007.1"/>
</dbReference>
<proteinExistence type="inferred from homology"/>
<protein>
    <submittedName>
        <fullName evidence="7">Alpha/beta hydrolase</fullName>
    </submittedName>
</protein>
<feature type="region of interest" description="Disordered" evidence="4">
    <location>
        <begin position="513"/>
        <end position="541"/>
    </location>
</feature>
<feature type="signal peptide" evidence="5">
    <location>
        <begin position="1"/>
        <end position="28"/>
    </location>
</feature>
<dbReference type="PANTHER" id="PTHR43248:SF29">
    <property type="entry name" value="TRIPEPTIDYL AMINOPEPTIDASE"/>
    <property type="match status" value="1"/>
</dbReference>
<organism evidence="7 8">
    <name type="scientific">Nonomuraea indica</name>
    <dbReference type="NCBI Taxonomy" id="1581193"/>
    <lineage>
        <taxon>Bacteria</taxon>
        <taxon>Bacillati</taxon>
        <taxon>Actinomycetota</taxon>
        <taxon>Actinomycetes</taxon>
        <taxon>Streptosporangiales</taxon>
        <taxon>Streptosporangiaceae</taxon>
        <taxon>Nonomuraea</taxon>
    </lineage>
</organism>
<dbReference type="SUPFAM" id="SSF53474">
    <property type="entry name" value="alpha/beta-Hydrolases"/>
    <property type="match status" value="1"/>
</dbReference>
<evidence type="ECO:0000313" key="7">
    <source>
        <dbReference type="EMBL" id="MFI7444144.1"/>
    </source>
</evidence>
<dbReference type="PANTHER" id="PTHR43248">
    <property type="entry name" value="2-SUCCINYL-6-HYDROXY-2,4-CYCLOHEXADIENE-1-CARBOXYLATE SYNTHASE"/>
    <property type="match status" value="1"/>
</dbReference>
<evidence type="ECO:0000313" key="8">
    <source>
        <dbReference type="Proteomes" id="UP001612928"/>
    </source>
</evidence>
<dbReference type="InterPro" id="IPR029058">
    <property type="entry name" value="AB_hydrolase_fold"/>
</dbReference>
<keyword evidence="2 5" id="KW-0732">Signal</keyword>
<gene>
    <name evidence="7" type="ORF">ACIBP5_29585</name>
</gene>
<dbReference type="InterPro" id="IPR051601">
    <property type="entry name" value="Serine_prot/Carboxylest_S33"/>
</dbReference>